<dbReference type="Proteomes" id="UP000784294">
    <property type="component" value="Unassembled WGS sequence"/>
</dbReference>
<sequence length="150" mass="16068">MAHFYSPISVTLFTPHLVCLFRSESSCGRSDLRHLGWFGCLISTTLRLSVCSSHFYCAHVSLTCSSGPSSLAAMAAMLYCACCRATRDTLSSLSYGASLPAPPTLPSACSQAMVQTDNLEEIQATSPHLRAPLDASVSWACDLVDRLTSV</sequence>
<protein>
    <submittedName>
        <fullName evidence="1">Uncharacterized protein</fullName>
    </submittedName>
</protein>
<organism evidence="1 2">
    <name type="scientific">Protopolystoma xenopodis</name>
    <dbReference type="NCBI Taxonomy" id="117903"/>
    <lineage>
        <taxon>Eukaryota</taxon>
        <taxon>Metazoa</taxon>
        <taxon>Spiralia</taxon>
        <taxon>Lophotrochozoa</taxon>
        <taxon>Platyhelminthes</taxon>
        <taxon>Monogenea</taxon>
        <taxon>Polyopisthocotylea</taxon>
        <taxon>Polystomatidea</taxon>
        <taxon>Polystomatidae</taxon>
        <taxon>Protopolystoma</taxon>
    </lineage>
</organism>
<name>A0A3S5CUX6_9PLAT</name>
<keyword evidence="2" id="KW-1185">Reference proteome</keyword>
<dbReference type="AlphaFoldDB" id="A0A3S5CUX6"/>
<reference evidence="1" key="1">
    <citation type="submission" date="2018-11" db="EMBL/GenBank/DDBJ databases">
        <authorList>
            <consortium name="Pathogen Informatics"/>
        </authorList>
    </citation>
    <scope>NUCLEOTIDE SEQUENCE</scope>
</reference>
<accession>A0A3S5CUX6</accession>
<dbReference type="EMBL" id="CAAALY010262976">
    <property type="protein sequence ID" value="VEL39918.1"/>
    <property type="molecule type" value="Genomic_DNA"/>
</dbReference>
<gene>
    <name evidence="1" type="ORF">PXEA_LOCUS33358</name>
</gene>
<proteinExistence type="predicted"/>
<evidence type="ECO:0000313" key="2">
    <source>
        <dbReference type="Proteomes" id="UP000784294"/>
    </source>
</evidence>
<comment type="caution">
    <text evidence="1">The sequence shown here is derived from an EMBL/GenBank/DDBJ whole genome shotgun (WGS) entry which is preliminary data.</text>
</comment>
<evidence type="ECO:0000313" key="1">
    <source>
        <dbReference type="EMBL" id="VEL39918.1"/>
    </source>
</evidence>